<gene>
    <name evidence="7" type="ORF">JCM19232_4998</name>
</gene>
<proteinExistence type="inferred from homology"/>
<dbReference type="EMBL" id="BBSA01000020">
    <property type="protein sequence ID" value="GAM65498.1"/>
    <property type="molecule type" value="Genomic_DNA"/>
</dbReference>
<reference evidence="7 8" key="2">
    <citation type="submission" date="2015-01" db="EMBL/GenBank/DDBJ databases">
        <authorList>
            <consortium name="NBRP consortium"/>
            <person name="Sawabe T."/>
            <person name="Meirelles P."/>
            <person name="Feng G."/>
            <person name="Sayaka M."/>
            <person name="Hattori M."/>
            <person name="Ohkuma M."/>
        </authorList>
    </citation>
    <scope>NUCLEOTIDE SEQUENCE [LARGE SCALE GENOMIC DNA]</scope>
    <source>
        <strain evidence="7 8">JCM19232</strain>
    </source>
</reference>
<evidence type="ECO:0000256" key="6">
    <source>
        <dbReference type="ARBA" id="ARBA00023125"/>
    </source>
</evidence>
<name>A0A0B8PQT5_9VIBR</name>
<dbReference type="GO" id="GO:0003677">
    <property type="term" value="F:DNA binding"/>
    <property type="evidence" value="ECO:0007669"/>
    <property type="project" value="UniProtKB-KW"/>
</dbReference>
<evidence type="ECO:0000256" key="3">
    <source>
        <dbReference type="ARBA" id="ARBA00020541"/>
    </source>
</evidence>
<organism evidence="7 8">
    <name type="scientific">Vibrio ishigakensis</name>
    <dbReference type="NCBI Taxonomy" id="1481914"/>
    <lineage>
        <taxon>Bacteria</taxon>
        <taxon>Pseudomonadati</taxon>
        <taxon>Pseudomonadota</taxon>
        <taxon>Gammaproteobacteria</taxon>
        <taxon>Vibrionales</taxon>
        <taxon>Vibrionaceae</taxon>
        <taxon>Vibrio</taxon>
    </lineage>
</organism>
<dbReference type="Pfam" id="PF05509">
    <property type="entry name" value="TraY"/>
    <property type="match status" value="1"/>
</dbReference>
<dbReference type="InterPro" id="IPR008876">
    <property type="entry name" value="TraY"/>
</dbReference>
<evidence type="ECO:0000313" key="8">
    <source>
        <dbReference type="Proteomes" id="UP000031670"/>
    </source>
</evidence>
<keyword evidence="4" id="KW-0963">Cytoplasm</keyword>
<evidence type="ECO:0000256" key="1">
    <source>
        <dbReference type="ARBA" id="ARBA00004496"/>
    </source>
</evidence>
<evidence type="ECO:0000313" key="7">
    <source>
        <dbReference type="EMBL" id="GAM65498.1"/>
    </source>
</evidence>
<accession>A0A0B8PQT5</accession>
<dbReference type="GO" id="GO:0005737">
    <property type="term" value="C:cytoplasm"/>
    <property type="evidence" value="ECO:0007669"/>
    <property type="project" value="UniProtKB-SubCell"/>
</dbReference>
<comment type="subcellular location">
    <subcellularLocation>
        <location evidence="1">Cytoplasm</location>
    </subcellularLocation>
</comment>
<sequence>MNSISLDKKQNKDTETGIAFSISAETNEVLNVSAKRSQRAKKREAKLRLEDHLTRFPDWKQ</sequence>
<comment type="caution">
    <text evidence="7">The sequence shown here is derived from an EMBL/GenBank/DDBJ whole genome shotgun (WGS) entry which is preliminary data.</text>
</comment>
<evidence type="ECO:0000256" key="4">
    <source>
        <dbReference type="ARBA" id="ARBA00022490"/>
    </source>
</evidence>
<keyword evidence="6" id="KW-0238">DNA-binding</keyword>
<comment type="similarity">
    <text evidence="2">Belongs to the TraY family.</text>
</comment>
<protein>
    <recommendedName>
        <fullName evidence="3">Relaxosome protein TraY</fullName>
    </recommendedName>
</protein>
<evidence type="ECO:0000256" key="2">
    <source>
        <dbReference type="ARBA" id="ARBA00007183"/>
    </source>
</evidence>
<reference evidence="7 8" key="1">
    <citation type="submission" date="2015-01" db="EMBL/GenBank/DDBJ databases">
        <title>Vibrio sp. C5 JCM 19232 whole genome shotgun sequence.</title>
        <authorList>
            <person name="Sawabe T."/>
            <person name="Meirelles P."/>
            <person name="Feng G."/>
            <person name="Sayaka M."/>
            <person name="Hattori M."/>
            <person name="Ohkuma M."/>
        </authorList>
    </citation>
    <scope>NUCLEOTIDE SEQUENCE [LARGE SCALE GENOMIC DNA]</scope>
    <source>
        <strain evidence="7 8">JCM19232</strain>
    </source>
</reference>
<dbReference type="AlphaFoldDB" id="A0A0B8PQT5"/>
<keyword evidence="5" id="KW-0184">Conjugation</keyword>
<dbReference type="Proteomes" id="UP000031670">
    <property type="component" value="Unassembled WGS sequence"/>
</dbReference>
<evidence type="ECO:0000256" key="5">
    <source>
        <dbReference type="ARBA" id="ARBA00022971"/>
    </source>
</evidence>